<dbReference type="AlphaFoldDB" id="A0A2X1BDX7"/>
<evidence type="ECO:0000256" key="1">
    <source>
        <dbReference type="SAM" id="MobiDB-lite"/>
    </source>
</evidence>
<gene>
    <name evidence="2" type="ORF">NCTC11166_03014</name>
</gene>
<proteinExistence type="predicted"/>
<reference evidence="2 3" key="1">
    <citation type="submission" date="2018-06" db="EMBL/GenBank/DDBJ databases">
        <authorList>
            <consortium name="Pathogen Informatics"/>
            <person name="Doyle S."/>
        </authorList>
    </citation>
    <scope>NUCLEOTIDE SEQUENCE [LARGE SCALE GENOMIC DNA]</scope>
    <source>
        <strain evidence="2 3">NCTC11166</strain>
    </source>
</reference>
<feature type="region of interest" description="Disordered" evidence="1">
    <location>
        <begin position="1"/>
        <end position="31"/>
    </location>
</feature>
<feature type="compositionally biased region" description="Basic and acidic residues" evidence="1">
    <location>
        <begin position="1"/>
        <end position="19"/>
    </location>
</feature>
<dbReference type="EMBL" id="UAQP01000014">
    <property type="protein sequence ID" value="SPU55613.1"/>
    <property type="molecule type" value="Genomic_DNA"/>
</dbReference>
<dbReference type="Proteomes" id="UP000251186">
    <property type="component" value="Unassembled WGS sequence"/>
</dbReference>
<organism evidence="2 3">
    <name type="scientific">Brevundimonas vesicularis</name>
    <name type="common">Pseudomonas vesicularis</name>
    <dbReference type="NCBI Taxonomy" id="41276"/>
    <lineage>
        <taxon>Bacteria</taxon>
        <taxon>Pseudomonadati</taxon>
        <taxon>Pseudomonadota</taxon>
        <taxon>Alphaproteobacteria</taxon>
        <taxon>Caulobacterales</taxon>
        <taxon>Caulobacteraceae</taxon>
        <taxon>Brevundimonas</taxon>
    </lineage>
</organism>
<dbReference type="RefSeq" id="WP_146756770.1">
    <property type="nucleotide sequence ID" value="NZ_UAQP01000014.1"/>
</dbReference>
<sequence>MAGSSKTDELEGPRYDKGERRFKHVGKGPKPYIEFDSRRPRRWVGKCPDNLTADDLKDLLKSAIPAPNGDRELAAPKKLYTVAHGAIYEAQTSDFGGSYHGYPYRGKLSRTLIGLLRAKAEQDGALDSFEKWLKENIETHGA</sequence>
<name>A0A2X1BDX7_BREVE</name>
<evidence type="ECO:0000313" key="2">
    <source>
        <dbReference type="EMBL" id="SPU55613.1"/>
    </source>
</evidence>
<protein>
    <submittedName>
        <fullName evidence="2">Uncharacterized protein</fullName>
    </submittedName>
</protein>
<evidence type="ECO:0000313" key="3">
    <source>
        <dbReference type="Proteomes" id="UP000251186"/>
    </source>
</evidence>
<accession>A0A2X1BDX7</accession>